<keyword evidence="13" id="KW-0443">Lipid metabolism</keyword>
<dbReference type="Pfam" id="PF24681">
    <property type="entry name" value="Kelch_KLHDC2_KLHL20_DRC7"/>
    <property type="match status" value="1"/>
</dbReference>
<evidence type="ECO:0000256" key="12">
    <source>
        <dbReference type="ARBA" id="ARBA00023004"/>
    </source>
</evidence>
<dbReference type="GO" id="GO:0046872">
    <property type="term" value="F:metal ion binding"/>
    <property type="evidence" value="ECO:0007669"/>
    <property type="project" value="UniProtKB-KW"/>
</dbReference>
<dbReference type="PROSITE" id="PS00574">
    <property type="entry name" value="FATTY_ACID_DESATUR_2"/>
    <property type="match status" value="1"/>
</dbReference>
<dbReference type="Gene3D" id="2.120.10.80">
    <property type="entry name" value="Kelch-type beta propeller"/>
    <property type="match status" value="1"/>
</dbReference>
<evidence type="ECO:0000256" key="4">
    <source>
        <dbReference type="ARBA" id="ARBA00011738"/>
    </source>
</evidence>
<dbReference type="InterPro" id="IPR009078">
    <property type="entry name" value="Ferritin-like_SF"/>
</dbReference>
<protein>
    <recommendedName>
        <fullName evidence="15">Acyl-[acyl-carrier-protein] desaturase</fullName>
        <ecNumber evidence="15">1.14.19.-</ecNumber>
    </recommendedName>
</protein>
<comment type="subunit">
    <text evidence="4 15">Homodimer.</text>
</comment>
<evidence type="ECO:0000256" key="9">
    <source>
        <dbReference type="ARBA" id="ARBA00022832"/>
    </source>
</evidence>
<evidence type="ECO:0000256" key="3">
    <source>
        <dbReference type="ARBA" id="ARBA00008749"/>
    </source>
</evidence>
<dbReference type="CDD" id="cd22152">
    <property type="entry name" value="F-box_AtAFR-like"/>
    <property type="match status" value="1"/>
</dbReference>
<accession>A0A0E0K043</accession>
<evidence type="ECO:0000256" key="10">
    <source>
        <dbReference type="ARBA" id="ARBA00022946"/>
    </source>
</evidence>
<dbReference type="AlphaFoldDB" id="A0A0E0K043"/>
<proteinExistence type="inferred from homology"/>
<keyword evidence="10" id="KW-0809">Transit peptide</keyword>
<comment type="cofactor">
    <cofactor evidence="15">
        <name>Fe(2+)</name>
        <dbReference type="ChEBI" id="CHEBI:29033"/>
    </cofactor>
    <text evidence="15">Binds 2 Fe(2+) ions per subunit.</text>
</comment>
<dbReference type="InterPro" id="IPR012348">
    <property type="entry name" value="RNR-like"/>
</dbReference>
<evidence type="ECO:0000256" key="1">
    <source>
        <dbReference type="ARBA" id="ARBA00004229"/>
    </source>
</evidence>
<evidence type="ECO:0000256" key="15">
    <source>
        <dbReference type="RuleBase" id="RU000582"/>
    </source>
</evidence>
<keyword evidence="8" id="KW-0479">Metal-binding</keyword>
<dbReference type="FunFam" id="1.10.620.20:FF:000002">
    <property type="entry name" value="Stearoyl-[acyl-carrier-protein] 9-desaturase, chloroplastic"/>
    <property type="match status" value="1"/>
</dbReference>
<comment type="function">
    <text evidence="15">Introduction of a cis double bond between carbons of the acyl chain.</text>
</comment>
<dbReference type="InterPro" id="IPR006652">
    <property type="entry name" value="Kelch_1"/>
</dbReference>
<dbReference type="InterPro" id="IPR005803">
    <property type="entry name" value="FADS-2_CS"/>
</dbReference>
<dbReference type="PANTHER" id="PTHR31155:SF8">
    <property type="entry name" value="ACYL-[ACYL-CARRIER-PROTEIN] DESATURASE 3, CHLOROPLASTIC"/>
    <property type="match status" value="1"/>
</dbReference>
<evidence type="ECO:0000313" key="18">
    <source>
        <dbReference type="Proteomes" id="UP000026962"/>
    </source>
</evidence>
<keyword evidence="14 15" id="KW-0275">Fatty acid biosynthesis</keyword>
<evidence type="ECO:0000256" key="6">
    <source>
        <dbReference type="ARBA" id="ARBA00022528"/>
    </source>
</evidence>
<comment type="similarity">
    <text evidence="3 15">Belongs to the fatty acid desaturase type 2 family.</text>
</comment>
<evidence type="ECO:0000256" key="5">
    <source>
        <dbReference type="ARBA" id="ARBA00022516"/>
    </source>
</evidence>
<evidence type="ECO:0000256" key="8">
    <source>
        <dbReference type="ARBA" id="ARBA00022723"/>
    </source>
</evidence>
<dbReference type="SUPFAM" id="SSF117281">
    <property type="entry name" value="Kelch motif"/>
    <property type="match status" value="1"/>
</dbReference>
<dbReference type="EC" id="1.14.19.-" evidence="15"/>
<feature type="region of interest" description="Disordered" evidence="16">
    <location>
        <begin position="769"/>
        <end position="789"/>
    </location>
</feature>
<evidence type="ECO:0000256" key="11">
    <source>
        <dbReference type="ARBA" id="ARBA00023002"/>
    </source>
</evidence>
<keyword evidence="11 15" id="KW-0560">Oxidoreductase</keyword>
<keyword evidence="5 15" id="KW-0444">Lipid biosynthesis</keyword>
<dbReference type="SUPFAM" id="SSF47240">
    <property type="entry name" value="Ferritin-like"/>
    <property type="match status" value="1"/>
</dbReference>
<evidence type="ECO:0000313" key="17">
    <source>
        <dbReference type="EnsemblPlants" id="OPUNC02G15700.1"/>
    </source>
</evidence>
<keyword evidence="9" id="KW-0276">Fatty acid metabolism</keyword>
<dbReference type="GO" id="GO:0045300">
    <property type="term" value="F:stearoyl-[ACP] desaturase activity"/>
    <property type="evidence" value="ECO:0007669"/>
    <property type="project" value="InterPro"/>
</dbReference>
<reference evidence="17" key="2">
    <citation type="submission" date="2018-05" db="EMBL/GenBank/DDBJ databases">
        <title>OpunRS2 (Oryza punctata Reference Sequence Version 2).</title>
        <authorList>
            <person name="Zhang J."/>
            <person name="Kudrna D."/>
            <person name="Lee S."/>
            <person name="Talag J."/>
            <person name="Welchert J."/>
            <person name="Wing R.A."/>
        </authorList>
    </citation>
    <scope>NUCLEOTIDE SEQUENCE [LARGE SCALE GENOMIC DNA]</scope>
</reference>
<keyword evidence="7" id="KW-0934">Plastid</keyword>
<dbReference type="PANTHER" id="PTHR31155">
    <property type="entry name" value="ACYL- ACYL-CARRIER-PROTEIN DESATURASE-RELATED"/>
    <property type="match status" value="1"/>
</dbReference>
<name>A0A0E0K043_ORYPU</name>
<dbReference type="UniPathway" id="UPA00199"/>
<dbReference type="Proteomes" id="UP000026962">
    <property type="component" value="Chromosome 2"/>
</dbReference>
<sequence length="844" mass="92561">MQLKPPTRAKYSQGFMPIGESDPYCALIPGLPEDLAKICLALVPRSQFPVMGSVSKRWMSFLESKEFIAVRKEVGKLEEWVYVLTADAGSKGSHWEVLGCSGQKHSPLPPMPGPTKAGFGVVVLDGKLFVIAGYAADHGKECVSDEVYRYDSCLNRWVELSKMNVARCDFACAEVNGMIYVAGGFGPNGDSLSSVEVYDAEQNKWTLIESLRRPRWGCFACSFEGKLYVMGGRSRFTIGNTRFVDVYNPNDNAWGEVKNGCVMVTAHAVLDKKLFCIEWKNQRSLAVFNPADNSWQKVPVPLTGSSSTRFCFGIHDGKLLLFSLDEEPGYKTLMYDPAAPTGSEWCTSELRPPGLCLVGGNPIPRAGKKAHFTPPREVPPQITHTLPPEKEEIFESLNEWAADTILPYLKPVEESWQPQDHLPDPCSGSFHDEVAELRDRAAELPDDYLVCLVGDMVTEEALPTYQTMLNTMDGGVRDETGAGASGWAVWTRAWAAEENRHGDLMNKYLYLTGRVDMRQVEKTIQYLIGSGMDPRTENDPYMGFIYTTFQERATFISHGNTARHAVRHGDAALARVCGTVAADEKRHEAAYARIVEKLFEVDPDYTVMAFARMMRKKVAMPAHLMFDGADDRLFAHFSAVAQRLGVYTAADYAGIIEFLVGRWGVAGLAAGLSGEGRRAQDFVCSLGPRFRRMEERAQAEAKRAPAAAAPFSWIHGRQGQYTDTCCTSCSCLPLEDGGCCLTEEFGDSLSRLTLLKIPVYFSPDAALASSQSPNGGANGDRAEENNCTGSKPRPPCFNLLLPGVIGTRPSDEEAFLSGVCIPADLYLDLGEAAAAAEVAAATSL</sequence>
<dbReference type="InterPro" id="IPR015915">
    <property type="entry name" value="Kelch-typ_b-propeller"/>
</dbReference>
<dbReference type="CDD" id="cd01050">
    <property type="entry name" value="Acyl_ACP_Desat"/>
    <property type="match status" value="1"/>
</dbReference>
<evidence type="ECO:0000256" key="7">
    <source>
        <dbReference type="ARBA" id="ARBA00022640"/>
    </source>
</evidence>
<evidence type="ECO:0000256" key="16">
    <source>
        <dbReference type="SAM" id="MobiDB-lite"/>
    </source>
</evidence>
<dbReference type="InterPro" id="IPR005067">
    <property type="entry name" value="Fatty_acid_desaturase-2"/>
</dbReference>
<evidence type="ECO:0000256" key="13">
    <source>
        <dbReference type="ARBA" id="ARBA00023098"/>
    </source>
</evidence>
<evidence type="ECO:0000256" key="2">
    <source>
        <dbReference type="ARBA" id="ARBA00004872"/>
    </source>
</evidence>
<keyword evidence="6 15" id="KW-0150">Chloroplast</keyword>
<dbReference type="Gramene" id="OPUNC02G15700.1">
    <property type="protein sequence ID" value="OPUNC02G15700.1"/>
    <property type="gene ID" value="OPUNC02G15700"/>
</dbReference>
<dbReference type="Gene3D" id="1.10.620.20">
    <property type="entry name" value="Ribonucleotide Reductase, subunit A"/>
    <property type="match status" value="1"/>
</dbReference>
<dbReference type="HOGENOM" id="CLU_390988_0_0_1"/>
<organism evidence="17">
    <name type="scientific">Oryza punctata</name>
    <name type="common">Red rice</name>
    <dbReference type="NCBI Taxonomy" id="4537"/>
    <lineage>
        <taxon>Eukaryota</taxon>
        <taxon>Viridiplantae</taxon>
        <taxon>Streptophyta</taxon>
        <taxon>Embryophyta</taxon>
        <taxon>Tracheophyta</taxon>
        <taxon>Spermatophyta</taxon>
        <taxon>Magnoliopsida</taxon>
        <taxon>Liliopsida</taxon>
        <taxon>Poales</taxon>
        <taxon>Poaceae</taxon>
        <taxon>BOP clade</taxon>
        <taxon>Oryzoideae</taxon>
        <taxon>Oryzeae</taxon>
        <taxon>Oryzinae</taxon>
        <taxon>Oryza</taxon>
    </lineage>
</organism>
<evidence type="ECO:0000256" key="14">
    <source>
        <dbReference type="ARBA" id="ARBA00023160"/>
    </source>
</evidence>
<comment type="subcellular location">
    <subcellularLocation>
        <location evidence="1">Plastid</location>
        <location evidence="1">Chloroplast</location>
    </subcellularLocation>
</comment>
<keyword evidence="18" id="KW-1185">Reference proteome</keyword>
<dbReference type="SMART" id="SM00612">
    <property type="entry name" value="Kelch"/>
    <property type="match status" value="3"/>
</dbReference>
<dbReference type="eggNOG" id="KOG1072">
    <property type="taxonomic scope" value="Eukaryota"/>
</dbReference>
<comment type="pathway">
    <text evidence="2">Lipid metabolism; fatty acid metabolism.</text>
</comment>
<dbReference type="GO" id="GO:0009570">
    <property type="term" value="C:chloroplast stroma"/>
    <property type="evidence" value="ECO:0007669"/>
    <property type="project" value="TreeGrafter"/>
</dbReference>
<keyword evidence="12" id="KW-0408">Iron</keyword>
<dbReference type="GO" id="GO:0006633">
    <property type="term" value="P:fatty acid biosynthetic process"/>
    <property type="evidence" value="ECO:0007669"/>
    <property type="project" value="UniProtKB-KW"/>
</dbReference>
<dbReference type="EnsemblPlants" id="OPUNC02G15700.1">
    <property type="protein sequence ID" value="OPUNC02G15700.1"/>
    <property type="gene ID" value="OPUNC02G15700"/>
</dbReference>
<dbReference type="Pfam" id="PF03405">
    <property type="entry name" value="FA_desaturase_2"/>
    <property type="match status" value="1"/>
</dbReference>
<reference evidence="17" key="1">
    <citation type="submission" date="2015-04" db="UniProtKB">
        <authorList>
            <consortium name="EnsemblPlants"/>
        </authorList>
    </citation>
    <scope>IDENTIFICATION</scope>
</reference>